<keyword evidence="9" id="KW-1185">Reference proteome</keyword>
<dbReference type="PANTHER" id="PTHR21496:SF0">
    <property type="entry name" value="RIESKE DOMAIN-CONTAINING PROTEIN"/>
    <property type="match status" value="1"/>
</dbReference>
<dbReference type="GO" id="GO:0046872">
    <property type="term" value="F:metal ion binding"/>
    <property type="evidence" value="ECO:0007669"/>
    <property type="project" value="UniProtKB-KW"/>
</dbReference>
<evidence type="ECO:0000256" key="5">
    <source>
        <dbReference type="ARBA" id="ARBA00034078"/>
    </source>
</evidence>
<comment type="cofactor">
    <cofactor evidence="5">
        <name>[2Fe-2S] cluster</name>
        <dbReference type="ChEBI" id="CHEBI:190135"/>
    </cofactor>
</comment>
<sequence>MGDLQWYKIEEEIPEDDFIRQVVVAGKKLCLLRNEGKIYLLQNTCPHAGGILSGGWCSNGMIICPIHRYGYSLENGRGAEGQGDYVNIYPVREESDGLYAGFRRSLFSRFFGNNSN</sequence>
<organism evidence="8 9">
    <name type="scientific">Pedobacter westerhofensis</name>
    <dbReference type="NCBI Taxonomy" id="425512"/>
    <lineage>
        <taxon>Bacteria</taxon>
        <taxon>Pseudomonadati</taxon>
        <taxon>Bacteroidota</taxon>
        <taxon>Sphingobacteriia</taxon>
        <taxon>Sphingobacteriales</taxon>
        <taxon>Sphingobacteriaceae</taxon>
        <taxon>Pedobacter</taxon>
    </lineage>
</organism>
<proteinExistence type="inferred from homology"/>
<dbReference type="Gene3D" id="2.102.10.10">
    <property type="entry name" value="Rieske [2Fe-2S] iron-sulphur domain"/>
    <property type="match status" value="1"/>
</dbReference>
<dbReference type="PROSITE" id="PS51296">
    <property type="entry name" value="RIESKE"/>
    <property type="match status" value="1"/>
</dbReference>
<dbReference type="InterPro" id="IPR017941">
    <property type="entry name" value="Rieske_2Fe-2S"/>
</dbReference>
<keyword evidence="8" id="KW-0560">Oxidoreductase</keyword>
<dbReference type="EMBL" id="FXTN01000012">
    <property type="protein sequence ID" value="SMO95339.1"/>
    <property type="molecule type" value="Genomic_DNA"/>
</dbReference>
<evidence type="ECO:0000256" key="4">
    <source>
        <dbReference type="ARBA" id="ARBA00023014"/>
    </source>
</evidence>
<evidence type="ECO:0000256" key="3">
    <source>
        <dbReference type="ARBA" id="ARBA00023004"/>
    </source>
</evidence>
<dbReference type="SUPFAM" id="SSF50022">
    <property type="entry name" value="ISP domain"/>
    <property type="match status" value="1"/>
</dbReference>
<keyword evidence="2" id="KW-0479">Metal-binding</keyword>
<keyword evidence="8" id="KW-0223">Dioxygenase</keyword>
<dbReference type="CDD" id="cd03467">
    <property type="entry name" value="Rieske"/>
    <property type="match status" value="1"/>
</dbReference>
<comment type="similarity">
    <text evidence="6">Belongs to the bacterial ring-hydroxylating dioxygenase ferredoxin component family.</text>
</comment>
<protein>
    <submittedName>
        <fullName evidence="8">3-phenylpropionate/trans-cinnamate dioxygenase ferredoxin subunit</fullName>
    </submittedName>
</protein>
<evidence type="ECO:0000259" key="7">
    <source>
        <dbReference type="PROSITE" id="PS51296"/>
    </source>
</evidence>
<name>A0A521FGQ9_9SPHI</name>
<keyword evidence="3" id="KW-0408">Iron</keyword>
<keyword evidence="4" id="KW-0411">Iron-sulfur</keyword>
<dbReference type="GO" id="GO:0051537">
    <property type="term" value="F:2 iron, 2 sulfur cluster binding"/>
    <property type="evidence" value="ECO:0007669"/>
    <property type="project" value="UniProtKB-KW"/>
</dbReference>
<dbReference type="OrthoDB" id="593800at2"/>
<feature type="domain" description="Rieske" evidence="7">
    <location>
        <begin position="6"/>
        <end position="100"/>
    </location>
</feature>
<evidence type="ECO:0000256" key="6">
    <source>
        <dbReference type="ARBA" id="ARBA00038001"/>
    </source>
</evidence>
<evidence type="ECO:0000313" key="9">
    <source>
        <dbReference type="Proteomes" id="UP000320300"/>
    </source>
</evidence>
<reference evidence="8 9" key="1">
    <citation type="submission" date="2017-05" db="EMBL/GenBank/DDBJ databases">
        <authorList>
            <person name="Varghese N."/>
            <person name="Submissions S."/>
        </authorList>
    </citation>
    <scope>NUCLEOTIDE SEQUENCE [LARGE SCALE GENOMIC DNA]</scope>
    <source>
        <strain evidence="8 9">DSM 19036</strain>
    </source>
</reference>
<evidence type="ECO:0000256" key="2">
    <source>
        <dbReference type="ARBA" id="ARBA00022723"/>
    </source>
</evidence>
<dbReference type="Pfam" id="PF00355">
    <property type="entry name" value="Rieske"/>
    <property type="match status" value="1"/>
</dbReference>
<dbReference type="GO" id="GO:0051213">
    <property type="term" value="F:dioxygenase activity"/>
    <property type="evidence" value="ECO:0007669"/>
    <property type="project" value="UniProtKB-KW"/>
</dbReference>
<dbReference type="PANTHER" id="PTHR21496">
    <property type="entry name" value="FERREDOXIN-RELATED"/>
    <property type="match status" value="1"/>
</dbReference>
<dbReference type="InterPro" id="IPR036922">
    <property type="entry name" value="Rieske_2Fe-2S_sf"/>
</dbReference>
<evidence type="ECO:0000313" key="8">
    <source>
        <dbReference type="EMBL" id="SMO95339.1"/>
    </source>
</evidence>
<gene>
    <name evidence="8" type="ORF">SAMN06265348_112103</name>
</gene>
<dbReference type="Proteomes" id="UP000320300">
    <property type="component" value="Unassembled WGS sequence"/>
</dbReference>
<dbReference type="RefSeq" id="WP_142530313.1">
    <property type="nucleotide sequence ID" value="NZ_CBCSJO010000011.1"/>
</dbReference>
<dbReference type="AlphaFoldDB" id="A0A521FGQ9"/>
<keyword evidence="1" id="KW-0001">2Fe-2S</keyword>
<accession>A0A521FGQ9</accession>
<evidence type="ECO:0000256" key="1">
    <source>
        <dbReference type="ARBA" id="ARBA00022714"/>
    </source>
</evidence>